<dbReference type="InterPro" id="IPR049625">
    <property type="entry name" value="Glyco_transf_61_cat"/>
</dbReference>
<organism evidence="2 3">
    <name type="scientific">Paracoccus liaowanqingii</name>
    <dbReference type="NCBI Taxonomy" id="2560053"/>
    <lineage>
        <taxon>Bacteria</taxon>
        <taxon>Pseudomonadati</taxon>
        <taxon>Pseudomonadota</taxon>
        <taxon>Alphaproteobacteria</taxon>
        <taxon>Rhodobacterales</taxon>
        <taxon>Paracoccaceae</taxon>
        <taxon>Paracoccus</taxon>
    </lineage>
</organism>
<proteinExistence type="predicted"/>
<dbReference type="KEGG" id="plia:E4191_16235"/>
<dbReference type="EMBL" id="CP040758">
    <property type="protein sequence ID" value="QDA35715.1"/>
    <property type="molecule type" value="Genomic_DNA"/>
</dbReference>
<keyword evidence="2" id="KW-0808">Transferase</keyword>
<reference evidence="3" key="1">
    <citation type="submission" date="2019-05" db="EMBL/GenBank/DDBJ databases">
        <title>Tamlana fucoidanivorans sp. nov., isolated from the surface of algae collected from Fujian province in China.</title>
        <authorList>
            <person name="Li J."/>
        </authorList>
    </citation>
    <scope>NUCLEOTIDE SEQUENCE [LARGE SCALE GENOMIC DNA]</scope>
    <source>
        <strain evidence="3">2251</strain>
        <plasmid evidence="3">unnamed7</plasmid>
    </source>
</reference>
<dbReference type="AlphaFoldDB" id="A0A4Y5SSD6"/>
<evidence type="ECO:0000313" key="2">
    <source>
        <dbReference type="EMBL" id="QDA35715.1"/>
    </source>
</evidence>
<protein>
    <submittedName>
        <fullName evidence="2">Glycosyltransferase family 61 protein</fullName>
    </submittedName>
</protein>
<dbReference type="Proteomes" id="UP000296374">
    <property type="component" value="Plasmid unnamed7"/>
</dbReference>
<gene>
    <name evidence="2" type="ORF">E4191_16235</name>
</gene>
<geneLocation type="plasmid" evidence="2 3">
    <name>unnamed7</name>
</geneLocation>
<dbReference type="RefSeq" id="WP_139615544.1">
    <property type="nucleotide sequence ID" value="NZ_CP040758.1"/>
</dbReference>
<dbReference type="GO" id="GO:0016757">
    <property type="term" value="F:glycosyltransferase activity"/>
    <property type="evidence" value="ECO:0007669"/>
    <property type="project" value="InterPro"/>
</dbReference>
<sequence length="390" mass="45258">MKSRELDQLRSSSGHGLETDFRLLDDYKKIRRTPPKFLNNFSPSVMGSHGLSKIMAAERNVHKRTLETFQECRLLGEDFIIKDGEIFNRYFATGFARTKSSAENFQSGKSRKLKIHPAEERGKYTIERLYYYSSVDLDFRVFLGTSDEPVNYGMWLFIVIPAVHEFLENRHLYDKFMCHCSRPWQRKILRGLGIPDADLIEHDLEKIYRCASLTLHRASHRDLYLRDSYFPAIRWVAEKFKNQGSASERIFVSRLSRTKNGAYRGLLNEEIFIDEIKKLDFRIVEPELLSFVEQVNLFARASTIVGLGGAGMFNTVFCKEGTKVLDIESGLKFLDSHCNMFSSCKLDYAVLLGEEDPEDPRLVQKRWKIDIKESMLAIESFVKDRMSHPT</sequence>
<name>A0A4Y5SSD6_9RHOB</name>
<accession>A0A4Y5SSD6</accession>
<dbReference type="Pfam" id="PF04577">
    <property type="entry name" value="Glyco_transf_61"/>
    <property type="match status" value="1"/>
</dbReference>
<keyword evidence="2" id="KW-0614">Plasmid</keyword>
<feature type="domain" description="Glycosyltransferase 61 catalytic" evidence="1">
    <location>
        <begin position="172"/>
        <end position="325"/>
    </location>
</feature>
<evidence type="ECO:0000313" key="3">
    <source>
        <dbReference type="Proteomes" id="UP000296374"/>
    </source>
</evidence>
<evidence type="ECO:0000259" key="1">
    <source>
        <dbReference type="Pfam" id="PF04577"/>
    </source>
</evidence>